<keyword evidence="2" id="KW-1185">Reference proteome</keyword>
<gene>
    <name evidence="1" type="ordered locus">MK1571</name>
</gene>
<dbReference type="KEGG" id="mka:MK1571"/>
<organism evidence="1 2">
    <name type="scientific">Methanopyrus kandleri (strain AV19 / DSM 6324 / JCM 9639 / NBRC 100938)</name>
    <dbReference type="NCBI Taxonomy" id="190192"/>
    <lineage>
        <taxon>Archaea</taxon>
        <taxon>Methanobacteriati</taxon>
        <taxon>Methanobacteriota</taxon>
        <taxon>Methanomada group</taxon>
        <taxon>Methanopyri</taxon>
        <taxon>Methanopyrales</taxon>
        <taxon>Methanopyraceae</taxon>
        <taxon>Methanopyrus</taxon>
    </lineage>
</organism>
<evidence type="ECO:0000313" key="2">
    <source>
        <dbReference type="Proteomes" id="UP000001826"/>
    </source>
</evidence>
<name>Q8TV29_METKA</name>
<dbReference type="InParanoid" id="Q8TV29"/>
<sequence length="271" mass="30264">MKVTGDVPGDIVVNIRVVDTFIHGKIKLWCYYDGCLKTRNIETFGSVVVISDDGDWTIINLEDRILLYDSDNGIFEIKLENEYINVRRWDVIKRKWGSVRKVRVNDFDFEDIVPNKYRLAIVGMMEIQLPGNNKKILYSILKDLASIKCEVTENGCSVVAESDGTPPLKLGDIENPIKGIEANIDEEGRIIVSASDKPVYKPLYTGMETVTLRVSPIPVEVKVNGENVPIIGLPVISDLSGTLQVAITKDTILAGFIDGEGAFRWLGVYKE</sequence>
<dbReference type="EnsemblBacteria" id="AAM02784">
    <property type="protein sequence ID" value="AAM02784"/>
    <property type="gene ID" value="MK1571"/>
</dbReference>
<accession>Q8TV29</accession>
<proteinExistence type="predicted"/>
<dbReference type="AlphaFoldDB" id="Q8TV29"/>
<dbReference type="PaxDb" id="190192-MK1571"/>
<dbReference type="Proteomes" id="UP000001826">
    <property type="component" value="Chromosome"/>
</dbReference>
<protein>
    <submittedName>
        <fullName evidence="1">Uncharacterized protein</fullName>
    </submittedName>
</protein>
<dbReference type="HOGENOM" id="CLU_1025315_0_0_2"/>
<evidence type="ECO:0000313" key="1">
    <source>
        <dbReference type="EMBL" id="AAM02784.1"/>
    </source>
</evidence>
<dbReference type="EMBL" id="AE009439">
    <property type="protein sequence ID" value="AAM02784.1"/>
    <property type="molecule type" value="Genomic_DNA"/>
</dbReference>
<reference evidence="1 2" key="1">
    <citation type="journal article" date="2002" name="Proc. Natl. Acad. Sci. U.S.A.">
        <title>The complete genome of hyperthermophile Methanopyrus kandleri AV19 and monophyly of archaeal methanogens.</title>
        <authorList>
            <person name="Slesarev A.I."/>
            <person name="Mezhevaya K.V."/>
            <person name="Makarova K.S."/>
            <person name="Polushin N.N."/>
            <person name="Shcherbinina O.V."/>
            <person name="Shakhova V.V."/>
            <person name="Belova G.I."/>
            <person name="Aravind L."/>
            <person name="Natale D.A."/>
            <person name="Rogozin I.B."/>
            <person name="Tatusov R.L."/>
            <person name="Wolf Y.I."/>
            <person name="Stetter K.O."/>
            <person name="Malykh A.G."/>
            <person name="Koonin E.V."/>
            <person name="Kozyavkin S.A."/>
        </authorList>
    </citation>
    <scope>NUCLEOTIDE SEQUENCE [LARGE SCALE GENOMIC DNA]</scope>
    <source>
        <strain evidence="2">AV19 / DSM 6324 / JCM 9639 / NBRC 100938</strain>
    </source>
</reference>